<name>A0A1D3L9J8_PLACE</name>
<evidence type="ECO:0000313" key="3">
    <source>
        <dbReference type="Proteomes" id="UP000195879"/>
    </source>
</evidence>
<evidence type="ECO:0000256" key="1">
    <source>
        <dbReference type="SAM" id="Phobius"/>
    </source>
</evidence>
<sequence>MSKGVCELIIGVDKLLDVKWVGSTLSISDNSTLNNFCPLLDNGTQQKCNSYEESVSSAFISLLTLFNNDNDYKDDLKNGKLTKYAILWLCYKLNYQTKNQITNLNDFHNKYIKDIENYIVKRPNIEAYNSYKDIIDKKQNSVPIGIKEMSKLYEALKILCNMQNEYEKNTSNCTKCLEEANNFAVKYNDLNSDSNHIEGSLYSKMLSTLLNDYDDLKNKCGNDQSKKFPSLSQITPQKSSAHAYGQTDIQYSDVETSSSSIASKLIPGLLTFAIPIFLGVAYKYSLFGFGKRSQKRYLRENIKK</sequence>
<keyword evidence="1" id="KW-0472">Membrane</keyword>
<dbReference type="AlphaFoldDB" id="A0A1D3L9J8"/>
<keyword evidence="1" id="KW-1133">Transmembrane helix</keyword>
<keyword evidence="1" id="KW-0812">Transmembrane</keyword>
<gene>
    <name evidence="2" type="ORF">PCHDK_000523300</name>
</gene>
<protein>
    <submittedName>
        <fullName evidence="2">Plasmodium variant antigen protein Cir/Yir/Bir, putative</fullName>
    </submittedName>
</protein>
<dbReference type="Proteomes" id="UP000195879">
    <property type="component" value="Unassembled WGS sequence"/>
</dbReference>
<dbReference type="InterPro" id="IPR006477">
    <property type="entry name" value="Yir_bir_cir"/>
</dbReference>
<accession>A0A1D3L9J8</accession>
<dbReference type="NCBIfam" id="TIGR01590">
    <property type="entry name" value="yir-bir-cir_Pla"/>
    <property type="match status" value="1"/>
</dbReference>
<dbReference type="EMBL" id="FMIO01000342">
    <property type="protein sequence ID" value="SCL90994.1"/>
    <property type="molecule type" value="Genomic_DNA"/>
</dbReference>
<proteinExistence type="predicted"/>
<reference evidence="2 3" key="1">
    <citation type="submission" date="2016-08" db="EMBL/GenBank/DDBJ databases">
        <authorList>
            <consortium name="Pathogen Informatics"/>
        </authorList>
    </citation>
    <scope>NUCLEOTIDE SEQUENCE [LARGE SCALE GENOMIC DNA]</scope>
    <source>
        <strain evidence="2 3">DK</strain>
    </source>
</reference>
<feature type="transmembrane region" description="Helical" evidence="1">
    <location>
        <begin position="265"/>
        <end position="286"/>
    </location>
</feature>
<evidence type="ECO:0000313" key="2">
    <source>
        <dbReference type="EMBL" id="SCL90994.1"/>
    </source>
</evidence>
<organism evidence="2 3">
    <name type="scientific">Plasmodium chabaudi adami</name>
    <dbReference type="NCBI Taxonomy" id="5826"/>
    <lineage>
        <taxon>Eukaryota</taxon>
        <taxon>Sar</taxon>
        <taxon>Alveolata</taxon>
        <taxon>Apicomplexa</taxon>
        <taxon>Aconoidasida</taxon>
        <taxon>Haemosporida</taxon>
        <taxon>Plasmodiidae</taxon>
        <taxon>Plasmodium</taxon>
        <taxon>Plasmodium (Vinckeia)</taxon>
    </lineage>
</organism>
<dbReference type="Pfam" id="PF06022">
    <property type="entry name" value="Cir_Bir_Yir"/>
    <property type="match status" value="1"/>
</dbReference>